<feature type="region of interest" description="Disordered" evidence="1">
    <location>
        <begin position="618"/>
        <end position="652"/>
    </location>
</feature>
<keyword evidence="3" id="KW-1185">Reference proteome</keyword>
<evidence type="ECO:0000256" key="1">
    <source>
        <dbReference type="SAM" id="MobiDB-lite"/>
    </source>
</evidence>
<dbReference type="Proteomes" id="UP001497482">
    <property type="component" value="Chromosome 20"/>
</dbReference>
<feature type="compositionally biased region" description="Basic and acidic residues" evidence="1">
    <location>
        <begin position="380"/>
        <end position="389"/>
    </location>
</feature>
<feature type="compositionally biased region" description="Low complexity" evidence="1">
    <location>
        <begin position="369"/>
        <end position="379"/>
    </location>
</feature>
<sequence>MSLRAKSHSDLPSLGKSLDDPLLSTLSLSSSSMGRPKVQTGLLPGSLPGSLPHPGNTNGSNVRRPVRAVRPVSAVAPTGSFLQMNHLQGELVRKRKEVEDLKRENKHLSNEIHMERIMMRNENELSMRNLRNLNQDMQNQLKELKQKLQLSQQRAALSSRAAEEAGMARADADKKRAAADNRALVSESELSASDAERRELRQQLQQLHKEMSLRAKSHSDLPSLGKSLDDPLLSTLSLSSSSMGRPKVQTGLLPGSLPGSLPHPGNTNGSNVRRPVRAVRPVSAVAPTGSFLQMNHLQGELVRKRKEVEDLKRENKHLSNEIHMERIMMRNENELSMRNLRNLNQDMQNQLKELKQKLQLSQQRAALSSRAAEEAGMARADADKKRAAADNRALVSESELSASDAERRELRQQLQQLHKEHKDLQQLQAQSKKNLFELKLQLERVTDEKEALRQEKISVEEDREGLRVRLRENQEERSRLQESEQNSRRRAVMSQEESQKANQAQREADAERRLVERERQERVAECLQWRQRFQELQLRLREEDERRSLRQNKAVQANIQSFFLCVTESDQRVKILKNPDGTPRNFTEGEPVFISTESGSGAERSPSRSSVRVIAPGSGSSLRGELGSGSLVPGQFDELPQFSGGGLDSAASHRHGHKVDYFWIPTNQE</sequence>
<dbReference type="AlphaFoldDB" id="A0AAV2L139"/>
<feature type="compositionally biased region" description="Basic and acidic residues" evidence="1">
    <location>
        <begin position="473"/>
        <end position="487"/>
    </location>
</feature>
<name>A0AAV2L139_KNICA</name>
<feature type="compositionally biased region" description="Low complexity" evidence="1">
    <location>
        <begin position="251"/>
        <end position="265"/>
    </location>
</feature>
<feature type="region of interest" description="Disordered" evidence="1">
    <location>
        <begin position="369"/>
        <end position="408"/>
    </location>
</feature>
<feature type="compositionally biased region" description="Low complexity" evidence="1">
    <location>
        <begin position="41"/>
        <end position="55"/>
    </location>
</feature>
<reference evidence="2 3" key="1">
    <citation type="submission" date="2024-04" db="EMBL/GenBank/DDBJ databases">
        <authorList>
            <person name="Waldvogel A.-M."/>
            <person name="Schoenle A."/>
        </authorList>
    </citation>
    <scope>NUCLEOTIDE SEQUENCE [LARGE SCALE GENOMIC DNA]</scope>
</reference>
<proteinExistence type="predicted"/>
<feature type="region of interest" description="Disordered" evidence="1">
    <location>
        <begin position="159"/>
        <end position="198"/>
    </location>
</feature>
<protein>
    <submittedName>
        <fullName evidence="2">Uncharacterized protein</fullName>
    </submittedName>
</protein>
<evidence type="ECO:0000313" key="3">
    <source>
        <dbReference type="Proteomes" id="UP001497482"/>
    </source>
</evidence>
<feature type="compositionally biased region" description="Basic and acidic residues" evidence="1">
    <location>
        <begin position="170"/>
        <end position="179"/>
    </location>
</feature>
<dbReference type="EMBL" id="OZ035842">
    <property type="protein sequence ID" value="CAL1594760.1"/>
    <property type="molecule type" value="Genomic_DNA"/>
</dbReference>
<feature type="region of interest" description="Disordered" evidence="1">
    <location>
        <begin position="473"/>
        <end position="509"/>
    </location>
</feature>
<feature type="compositionally biased region" description="Low complexity" evidence="1">
    <location>
        <begin position="618"/>
        <end position="631"/>
    </location>
</feature>
<evidence type="ECO:0000313" key="2">
    <source>
        <dbReference type="EMBL" id="CAL1594760.1"/>
    </source>
</evidence>
<gene>
    <name evidence="2" type="ORF">KC01_LOCUS23695</name>
</gene>
<feature type="region of interest" description="Disordered" evidence="1">
    <location>
        <begin position="1"/>
        <end position="65"/>
    </location>
</feature>
<feature type="compositionally biased region" description="Low complexity" evidence="1">
    <location>
        <begin position="159"/>
        <end position="169"/>
    </location>
</feature>
<accession>A0AAV2L139</accession>
<organism evidence="2 3">
    <name type="scientific">Knipowitschia caucasica</name>
    <name type="common">Caucasian dwarf goby</name>
    <name type="synonym">Pomatoschistus caucasicus</name>
    <dbReference type="NCBI Taxonomy" id="637954"/>
    <lineage>
        <taxon>Eukaryota</taxon>
        <taxon>Metazoa</taxon>
        <taxon>Chordata</taxon>
        <taxon>Craniata</taxon>
        <taxon>Vertebrata</taxon>
        <taxon>Euteleostomi</taxon>
        <taxon>Actinopterygii</taxon>
        <taxon>Neopterygii</taxon>
        <taxon>Teleostei</taxon>
        <taxon>Neoteleostei</taxon>
        <taxon>Acanthomorphata</taxon>
        <taxon>Gobiaria</taxon>
        <taxon>Gobiiformes</taxon>
        <taxon>Gobioidei</taxon>
        <taxon>Gobiidae</taxon>
        <taxon>Gobiinae</taxon>
        <taxon>Knipowitschia</taxon>
    </lineage>
</organism>
<feature type="region of interest" description="Disordered" evidence="1">
    <location>
        <begin position="239"/>
        <end position="274"/>
    </location>
</feature>
<feature type="compositionally biased region" description="Low complexity" evidence="1">
    <location>
        <begin position="20"/>
        <end position="32"/>
    </location>
</feature>